<dbReference type="InterPro" id="IPR011049">
    <property type="entry name" value="Serralysin-like_metalloprot_C"/>
</dbReference>
<feature type="domain" description="Haemolysin-type calcium binding-related" evidence="5">
    <location>
        <begin position="508"/>
        <end position="553"/>
    </location>
</feature>
<dbReference type="InterPro" id="IPR050557">
    <property type="entry name" value="RTX_toxin/Mannuronan_C5-epim"/>
</dbReference>
<keyword evidence="3" id="KW-0106">Calcium</keyword>
<organism evidence="6 7">
    <name type="scientific">Massilia mucilaginosa</name>
    <dbReference type="NCBI Taxonomy" id="2609282"/>
    <lineage>
        <taxon>Bacteria</taxon>
        <taxon>Pseudomonadati</taxon>
        <taxon>Pseudomonadota</taxon>
        <taxon>Betaproteobacteria</taxon>
        <taxon>Burkholderiales</taxon>
        <taxon>Oxalobacteraceae</taxon>
        <taxon>Telluria group</taxon>
        <taxon>Massilia</taxon>
    </lineage>
</organism>
<accession>A0ABX0NNF7</accession>
<proteinExistence type="predicted"/>
<dbReference type="SUPFAM" id="SSF51120">
    <property type="entry name" value="beta-Roll"/>
    <property type="match status" value="10"/>
</dbReference>
<dbReference type="InterPro" id="IPR010566">
    <property type="entry name" value="Haemolys_ca-bd"/>
</dbReference>
<feature type="domain" description="Haemolysin-type calcium binding-related" evidence="5">
    <location>
        <begin position="1009"/>
        <end position="1052"/>
    </location>
</feature>
<protein>
    <recommendedName>
        <fullName evidence="5">Haemolysin-type calcium binding-related domain-containing protein</fullName>
    </recommendedName>
</protein>
<comment type="subcellular location">
    <subcellularLocation>
        <location evidence="1">Secreted</location>
    </subcellularLocation>
</comment>
<evidence type="ECO:0000259" key="5">
    <source>
        <dbReference type="Pfam" id="PF06594"/>
    </source>
</evidence>
<evidence type="ECO:0000256" key="3">
    <source>
        <dbReference type="ARBA" id="ARBA00022837"/>
    </source>
</evidence>
<feature type="region of interest" description="Disordered" evidence="4">
    <location>
        <begin position="225"/>
        <end position="263"/>
    </location>
</feature>
<feature type="region of interest" description="Disordered" evidence="4">
    <location>
        <begin position="615"/>
        <end position="636"/>
    </location>
</feature>
<evidence type="ECO:0000313" key="6">
    <source>
        <dbReference type="EMBL" id="NHZ88330.1"/>
    </source>
</evidence>
<feature type="domain" description="Haemolysin-type calcium binding-related" evidence="5">
    <location>
        <begin position="1158"/>
        <end position="1200"/>
    </location>
</feature>
<reference evidence="6 7" key="1">
    <citation type="submission" date="2019-10" db="EMBL/GenBank/DDBJ databases">
        <title>Taxonomy of Antarctic Massilia spp.: description of Massilia rubra sp. nov., Massilia aquatica sp. nov., Massilia mucilaginosa sp. nov., Massilia frigida sp. nov. isolated from streams, lakes and regoliths.</title>
        <authorList>
            <person name="Holochova P."/>
            <person name="Sedlacek I."/>
            <person name="Kralova S."/>
            <person name="Maslanova I."/>
            <person name="Busse H.-J."/>
            <person name="Stankova E."/>
            <person name="Vrbovska V."/>
            <person name="Kovarovic V."/>
            <person name="Bartak M."/>
            <person name="Svec P."/>
            <person name="Pantucek R."/>
        </authorList>
    </citation>
    <scope>NUCLEOTIDE SEQUENCE [LARGE SCALE GENOMIC DNA]</scope>
    <source>
        <strain evidence="6 7">CCM 8733</strain>
    </source>
</reference>
<feature type="compositionally biased region" description="Basic and acidic residues" evidence="4">
    <location>
        <begin position="236"/>
        <end position="250"/>
    </location>
</feature>
<keyword evidence="7" id="KW-1185">Reference proteome</keyword>
<dbReference type="PANTHER" id="PTHR38340:SF1">
    <property type="entry name" value="S-LAYER PROTEIN"/>
    <property type="match status" value="1"/>
</dbReference>
<feature type="domain" description="Haemolysin-type calcium binding-related" evidence="5">
    <location>
        <begin position="118"/>
        <end position="161"/>
    </location>
</feature>
<sequence>MPLNITTNNGVITTMTTVFDGTAGNDTLNGSAADDTLNSLGGNDQLFGFAGNDILHGGAGNDFLNGGLGDDSYLFGRGDGRDIVYMTDVRPMSEVNTLRLKEGVLPSELAFDMTGTSLLINIVGGSDQFRADGFFYGSNTTNSANPLQQIVFADGTTWNLAEIQARLYAGTDGADVRGGTYLGDAIGGLGGNDVLDGRGGDDTIEGGAGTDTLIGGLGNDQLFGGAGNDSLSGNDGNDKLDGGIDDDRLDGAQGADTLDGGAGNDIVEGGLDNDLLLGNDGNDRLYGNNGDDTLDGGAGNDTLDSGFGKDVYLFGKGDAQDTISGGMTLETGRLGILQFKQGVLPGDVVVTPAPVGYGGVVFKLRDSADQVTINSFLSNDDPASPYNPVQEVRFANGTSWNLAAIQAALYAGTKDADHLIGTVKGELITGQAGNDWIDGKGGDDTIDGGLGNDVVHGGLGNDTYLFGRGDGQDDIRTEEDAAPGKLNILQFKAGIVPGEVILSRNASDLIITLKGSTDKITVTFFLNKDDIGNAFNPLQQIRFDDGTAWDGATILAKLNGPTEGNDTISGTGGADLINGLGGADRLDGLAGNDTLDGAHGADTLSGGDGDDLLAGGLDDDTLDGGDGDDRLDGGLGNDLLQGGLGNNEFDGGQGNDTLNGGFGDDVYLFGRGDGSDSIWLERGSTPVRPGALQFKPGVLPSDLLLTSSVYSSLVIKIRDTADQVSILDFLLRDDSSNASNPVREFRFADGTRWNLAAIQAAIYAGTADADRLDGTVKADLITGQGGDDWINGKGGDDTLDGGTGNDALHGGEGNDTYLFGRGDGQDQIGVLGQDAPGALNVLQLKAGIVPGDILLSRRMETLDVSIKGTTDKVMVKMFLADDNVNNPYNPLQQIRFADGTTWDAAAILAKLSAATEGNDTIGGTSGDDFLSGAGGADRLDGMAGNDTLDGGSGKDILNGGNGGDTFLFGKGDGQDRITVTDGSDVDTLQFKPGVLPGDVLLEASPYSGLIAKIKGSTDQITVESFMPSNGTATELSPLQLIRFADGTSWNMAQIESQLYGGSAGADRVFGTVNANAMFGLGGADFLSGNAGNDTIEGGLGNDTLSGGGGNDIYVYGSGDGADKLMPAYNELAGKIDALQFKAGIAPADITLATSFSALLIKIKGGTGQIRVEEYLSQDNPASGTNPLQEIRFADGTVWNLSAIQNLLLAGTNGAEEISGTFAADTITGLAGADSLSGKRGDDTLDGGAGNDTVNGCEGSDTYLFGRGDGADVLGSLNDWAAGKIDTLQFKAGILPGDISLTSSNGVLTVKIAGSSDSLSVNSFLYEDNTENAYNPLQQIRFADGTSWNLAAIEATLLAGSAATGLIDATLKADVINGLAGNDIIDGKGGDDTIRGGAGDDQITGGAGSDTYMFGRGDGQDSLLRTKLGAEGKLNTLQFDAGISGSDLQLSKSGTTLLIKIVGGSDQLTVSNFLSETATPNPYNPLQHIVFADGASWDLARINAELAADSTSVPAGAAFGSMAASATDIGLVGVATPPLL</sequence>
<dbReference type="InterPro" id="IPR001343">
    <property type="entry name" value="Hemolysn_Ca-bd"/>
</dbReference>
<dbReference type="Pfam" id="PF06594">
    <property type="entry name" value="HCBP_related"/>
    <property type="match status" value="9"/>
</dbReference>
<feature type="domain" description="Haemolysin-type calcium binding-related" evidence="5">
    <location>
        <begin position="864"/>
        <end position="905"/>
    </location>
</feature>
<comment type="caution">
    <text evidence="6">The sequence shown here is derived from an EMBL/GenBank/DDBJ whole genome shotgun (WGS) entry which is preliminary data.</text>
</comment>
<dbReference type="EMBL" id="WHJH01000003">
    <property type="protein sequence ID" value="NHZ88330.1"/>
    <property type="molecule type" value="Genomic_DNA"/>
</dbReference>
<dbReference type="InterPro" id="IPR018511">
    <property type="entry name" value="Hemolysin-typ_Ca-bd_CS"/>
</dbReference>
<evidence type="ECO:0000256" key="1">
    <source>
        <dbReference type="ARBA" id="ARBA00004613"/>
    </source>
</evidence>
<keyword evidence="2" id="KW-0964">Secreted</keyword>
<feature type="domain" description="Haemolysin-type calcium binding-related" evidence="5">
    <location>
        <begin position="361"/>
        <end position="403"/>
    </location>
</feature>
<feature type="domain" description="Haemolysin-type calcium binding-related" evidence="5">
    <location>
        <begin position="1456"/>
        <end position="1499"/>
    </location>
</feature>
<feature type="domain" description="Haemolysin-type calcium binding-related" evidence="5">
    <location>
        <begin position="713"/>
        <end position="756"/>
    </location>
</feature>
<feature type="domain" description="Haemolysin-type calcium binding-related" evidence="5">
    <location>
        <begin position="1307"/>
        <end position="1350"/>
    </location>
</feature>
<feature type="compositionally biased region" description="Acidic residues" evidence="4">
    <location>
        <begin position="617"/>
        <end position="626"/>
    </location>
</feature>
<dbReference type="Proteomes" id="UP000609726">
    <property type="component" value="Unassembled WGS sequence"/>
</dbReference>
<dbReference type="Pfam" id="PF00353">
    <property type="entry name" value="HemolysinCabind"/>
    <property type="match status" value="14"/>
</dbReference>
<dbReference type="Gene3D" id="2.150.10.10">
    <property type="entry name" value="Serralysin-like metalloprotease, C-terminal"/>
    <property type="match status" value="8"/>
</dbReference>
<evidence type="ECO:0000256" key="2">
    <source>
        <dbReference type="ARBA" id="ARBA00022525"/>
    </source>
</evidence>
<dbReference type="PROSITE" id="PS00330">
    <property type="entry name" value="HEMOLYSIN_CALCIUM"/>
    <property type="match status" value="16"/>
</dbReference>
<name>A0ABX0NNF7_9BURK</name>
<evidence type="ECO:0000256" key="4">
    <source>
        <dbReference type="SAM" id="MobiDB-lite"/>
    </source>
</evidence>
<evidence type="ECO:0000313" key="7">
    <source>
        <dbReference type="Proteomes" id="UP000609726"/>
    </source>
</evidence>
<dbReference type="PRINTS" id="PR00313">
    <property type="entry name" value="CABNDNGRPT"/>
</dbReference>
<gene>
    <name evidence="6" type="ORF">F2P45_04705</name>
</gene>
<dbReference type="PANTHER" id="PTHR38340">
    <property type="entry name" value="S-LAYER PROTEIN"/>
    <property type="match status" value="1"/>
</dbReference>